<dbReference type="GO" id="GO:0031032">
    <property type="term" value="P:actomyosin structure organization"/>
    <property type="evidence" value="ECO:0007669"/>
    <property type="project" value="TreeGrafter"/>
</dbReference>
<dbReference type="PANTHER" id="PTHR22988:SF71">
    <property type="entry name" value="CITRON RHO-INTERACTING KINASE"/>
    <property type="match status" value="1"/>
</dbReference>
<gene>
    <name evidence="15" type="ORF">H4R34_004081</name>
</gene>
<dbReference type="SMART" id="SM00133">
    <property type="entry name" value="S_TK_X"/>
    <property type="match status" value="1"/>
</dbReference>
<keyword evidence="6" id="KW-0418">Kinase</keyword>
<dbReference type="PANTHER" id="PTHR22988">
    <property type="entry name" value="MYOTONIC DYSTROPHY S/T KINASE-RELATED"/>
    <property type="match status" value="1"/>
</dbReference>
<dbReference type="PROSITE" id="PS00108">
    <property type="entry name" value="PROTEIN_KINASE_ST"/>
    <property type="match status" value="1"/>
</dbReference>
<dbReference type="SMART" id="SM00220">
    <property type="entry name" value="S_TKc"/>
    <property type="match status" value="1"/>
</dbReference>
<feature type="compositionally biased region" description="Pro residues" evidence="12">
    <location>
        <begin position="1096"/>
        <end position="1105"/>
    </location>
</feature>
<evidence type="ECO:0000313" key="15">
    <source>
        <dbReference type="EMBL" id="KAJ1976162.1"/>
    </source>
</evidence>
<reference evidence="15" key="1">
    <citation type="submission" date="2022-07" db="EMBL/GenBank/DDBJ databases">
        <title>Phylogenomic reconstructions and comparative analyses of Kickxellomycotina fungi.</title>
        <authorList>
            <person name="Reynolds N.K."/>
            <person name="Stajich J.E."/>
            <person name="Barry K."/>
            <person name="Grigoriev I.V."/>
            <person name="Crous P."/>
            <person name="Smith M.E."/>
        </authorList>
    </citation>
    <scope>NUCLEOTIDE SEQUENCE</scope>
    <source>
        <strain evidence="15">RSA 567</strain>
    </source>
</reference>
<feature type="compositionally biased region" description="Polar residues" evidence="12">
    <location>
        <begin position="962"/>
        <end position="973"/>
    </location>
</feature>
<feature type="region of interest" description="Disordered" evidence="12">
    <location>
        <begin position="537"/>
        <end position="559"/>
    </location>
</feature>
<dbReference type="GO" id="GO:0005524">
    <property type="term" value="F:ATP binding"/>
    <property type="evidence" value="ECO:0007669"/>
    <property type="project" value="UniProtKB-KW"/>
</dbReference>
<dbReference type="GO" id="GO:0004674">
    <property type="term" value="F:protein serine/threonine kinase activity"/>
    <property type="evidence" value="ECO:0007669"/>
    <property type="project" value="UniProtKB-KW"/>
</dbReference>
<evidence type="ECO:0000256" key="12">
    <source>
        <dbReference type="SAM" id="MobiDB-lite"/>
    </source>
</evidence>
<feature type="compositionally biased region" description="Polar residues" evidence="12">
    <location>
        <begin position="1136"/>
        <end position="1148"/>
    </location>
</feature>
<feature type="compositionally biased region" description="Polar residues" evidence="12">
    <location>
        <begin position="902"/>
        <end position="916"/>
    </location>
</feature>
<organism evidence="15 16">
    <name type="scientific">Dimargaris verticillata</name>
    <dbReference type="NCBI Taxonomy" id="2761393"/>
    <lineage>
        <taxon>Eukaryota</taxon>
        <taxon>Fungi</taxon>
        <taxon>Fungi incertae sedis</taxon>
        <taxon>Zoopagomycota</taxon>
        <taxon>Kickxellomycotina</taxon>
        <taxon>Dimargaritomycetes</taxon>
        <taxon>Dimargaritales</taxon>
        <taxon>Dimargaritaceae</taxon>
        <taxon>Dimargaris</taxon>
    </lineage>
</organism>
<dbReference type="AlphaFoldDB" id="A0A9W8B4V7"/>
<feature type="compositionally biased region" description="Low complexity" evidence="12">
    <location>
        <begin position="986"/>
        <end position="996"/>
    </location>
</feature>
<feature type="coiled-coil region" evidence="11">
    <location>
        <begin position="675"/>
        <end position="705"/>
    </location>
</feature>
<dbReference type="Proteomes" id="UP001151582">
    <property type="component" value="Unassembled WGS sequence"/>
</dbReference>
<sequence>MAGIVVEERLNHFYSSLWDRQGHPPSASVTLETLLDIGIALHDDCAQSDLSHNENIPDFLRHYSAAIAEIKNSRINKNDFIHIKPLAKGQFGTVNIVRSKINNQVYAMKIMEKQHLLRQRDQSFFMEERDVLVQSSGSNWFPVLYAAFQDADNLYLAMEYAPGGDLFSVLDRSENAILAEDTAKFYIAEMVLAIAELHKLGYVHRDIKPQNILIDAKGHIKLADFGSCIRLDANGLVTSNVPVGTCDYISPEVLRAREGNKGYTQSCDWWSLGIVIYEMLQGDPPFYSESIPETYAKIMTHQISLEFDDETAKVSDDAKDLIRRLLCDPDCRLGKQGLEEIQRHPFFRNIDWKELRCQSPPFLPEISAPDDTSYFSPNDEDLDEPSLSFRTLGRSTFREFQGKHLPFIGYTYSAAIAPPGSTLSLDWPSTPLSFCITTPSLQAQSPRRSKAGESEVSQYQHTIDQLNKQTTDYQAQIEHLERERDRLDILLSQKSQEAEQVQHQLQATVSQLRQELAQVTTQRTLETEVCSLASESPLDNDAVDSSEPCEGDGSTLRSKPSIRNHRQAAQELTSMLATHHSDRFKELIETLEQKIVTLEQKRVMEQRDAQAQLKTIAAQLKQDRLKESTLKQWLDDFQSKSQSIEGDLCTIKQGLSSLTQQNGLELQKREEQMAVTQHQDERREVIELKARLNQELTERQELEQRITDLLVWVQREAGTRTFMETMLTTAQVGRQEAEDRLQSHRQLVHNHQQLIDTLRSQLVGSEKELEVQRTLNAELRITHDQHQHEMEQTLDRERAQWDTWGMHLEAEIRHLRKELVFKEQKLQEIVSKLIAVETSKAITGAGTPHRDAADRSSSRLLGKRSKIQIHNLQKQLMMLEHRLSEKELENLQLRQLSPASSFASMLPTSPTMSNASLPGKPASPHPLGMPGRGRPVSLPPDAPGGSVPLSHDASMAMPPTPLTSMDATQSLSNLGLHDQPSHGDLRSPSPLASPPLHNQSRLYQLPPPQMATMYQGGKPLSVSRPRSQSSQQRGSNAMVRASYGAPPPHPHSSQGASARDLYERLGARHRPLAIDPNYKGCHPPPASSPHRELARPLPPTSPSPGPVVSRALQITDHPTQARGSDDSPPTAHVSLKPNTTGSSQATDALSAAATNQWANKPNRSVAHRHSFHKLLKFGTNWTKTGSSVNAPVAAAGANMGPDMALAHHSPVKRS</sequence>
<evidence type="ECO:0000256" key="4">
    <source>
        <dbReference type="ARBA" id="ARBA00022679"/>
    </source>
</evidence>
<dbReference type="EMBL" id="JANBQB010000458">
    <property type="protein sequence ID" value="KAJ1976162.1"/>
    <property type="molecule type" value="Genomic_DNA"/>
</dbReference>
<comment type="catalytic activity">
    <reaction evidence="10">
        <text>L-seryl-[protein] + ATP = O-phospho-L-seryl-[protein] + ADP + H(+)</text>
        <dbReference type="Rhea" id="RHEA:17989"/>
        <dbReference type="Rhea" id="RHEA-COMP:9863"/>
        <dbReference type="Rhea" id="RHEA-COMP:11604"/>
        <dbReference type="ChEBI" id="CHEBI:15378"/>
        <dbReference type="ChEBI" id="CHEBI:29999"/>
        <dbReference type="ChEBI" id="CHEBI:30616"/>
        <dbReference type="ChEBI" id="CHEBI:83421"/>
        <dbReference type="ChEBI" id="CHEBI:456216"/>
        <dbReference type="EC" id="2.7.11.1"/>
    </reaction>
</comment>
<dbReference type="PROSITE" id="PS50011">
    <property type="entry name" value="PROTEIN_KINASE_DOM"/>
    <property type="match status" value="1"/>
</dbReference>
<proteinExistence type="inferred from homology"/>
<keyword evidence="16" id="KW-1185">Reference proteome</keyword>
<keyword evidence="11" id="KW-0175">Coiled coil</keyword>
<comment type="caution">
    <text evidence="15">The sequence shown here is derived from an EMBL/GenBank/DDBJ whole genome shotgun (WGS) entry which is preliminary data.</text>
</comment>
<feature type="domain" description="Protein kinase" evidence="13">
    <location>
        <begin position="80"/>
        <end position="347"/>
    </location>
</feature>
<keyword evidence="7" id="KW-0067">ATP-binding</keyword>
<feature type="coiled-coil region" evidence="11">
    <location>
        <begin position="456"/>
        <end position="522"/>
    </location>
</feature>
<feature type="domain" description="AGC-kinase C-terminal" evidence="14">
    <location>
        <begin position="348"/>
        <end position="422"/>
    </location>
</feature>
<feature type="compositionally biased region" description="Acidic residues" evidence="12">
    <location>
        <begin position="541"/>
        <end position="550"/>
    </location>
</feature>
<accession>A0A9W8B4V7</accession>
<evidence type="ECO:0000256" key="8">
    <source>
        <dbReference type="ARBA" id="ARBA00038271"/>
    </source>
</evidence>
<comment type="catalytic activity">
    <reaction evidence="9">
        <text>L-threonyl-[protein] + ATP = O-phospho-L-threonyl-[protein] + ADP + H(+)</text>
        <dbReference type="Rhea" id="RHEA:46608"/>
        <dbReference type="Rhea" id="RHEA-COMP:11060"/>
        <dbReference type="Rhea" id="RHEA-COMP:11605"/>
        <dbReference type="ChEBI" id="CHEBI:15378"/>
        <dbReference type="ChEBI" id="CHEBI:30013"/>
        <dbReference type="ChEBI" id="CHEBI:30616"/>
        <dbReference type="ChEBI" id="CHEBI:61977"/>
        <dbReference type="ChEBI" id="CHEBI:456216"/>
        <dbReference type="EC" id="2.7.11.1"/>
    </reaction>
</comment>
<evidence type="ECO:0000256" key="9">
    <source>
        <dbReference type="ARBA" id="ARBA00047899"/>
    </source>
</evidence>
<comment type="similarity">
    <text evidence="8">Belongs to the protein kinase superfamily. STE Ser/Thr protein kinase family. COT1 subfamily.</text>
</comment>
<feature type="coiled-coil region" evidence="11">
    <location>
        <begin position="734"/>
        <end position="832"/>
    </location>
</feature>
<dbReference type="GO" id="GO:0005737">
    <property type="term" value="C:cytoplasm"/>
    <property type="evidence" value="ECO:0007669"/>
    <property type="project" value="TreeGrafter"/>
</dbReference>
<dbReference type="InterPro" id="IPR008271">
    <property type="entry name" value="Ser/Thr_kinase_AS"/>
</dbReference>
<evidence type="ECO:0000256" key="3">
    <source>
        <dbReference type="ARBA" id="ARBA00022553"/>
    </source>
</evidence>
<evidence type="ECO:0000259" key="14">
    <source>
        <dbReference type="PROSITE" id="PS51285"/>
    </source>
</evidence>
<dbReference type="SUPFAM" id="SSF56112">
    <property type="entry name" value="Protein kinase-like (PK-like)"/>
    <property type="match status" value="1"/>
</dbReference>
<dbReference type="FunFam" id="3.30.200.20:FF:001209">
    <property type="entry name" value="Serine/threonine-protein kinase MRCK beta"/>
    <property type="match status" value="1"/>
</dbReference>
<dbReference type="InterPro" id="IPR050839">
    <property type="entry name" value="Rho-assoc_Ser/Thr_Kinase"/>
</dbReference>
<evidence type="ECO:0000259" key="13">
    <source>
        <dbReference type="PROSITE" id="PS50011"/>
    </source>
</evidence>
<dbReference type="OrthoDB" id="3638488at2759"/>
<feature type="coiled-coil region" evidence="11">
    <location>
        <begin position="581"/>
        <end position="608"/>
    </location>
</feature>
<dbReference type="Pfam" id="PF00069">
    <property type="entry name" value="Pkinase"/>
    <property type="match status" value="1"/>
</dbReference>
<dbReference type="GO" id="GO:0005856">
    <property type="term" value="C:cytoskeleton"/>
    <property type="evidence" value="ECO:0007669"/>
    <property type="project" value="TreeGrafter"/>
</dbReference>
<evidence type="ECO:0000256" key="1">
    <source>
        <dbReference type="ARBA" id="ARBA00012513"/>
    </source>
</evidence>
<keyword evidence="5" id="KW-0547">Nucleotide-binding</keyword>
<feature type="compositionally biased region" description="Low complexity" evidence="12">
    <location>
        <begin position="1021"/>
        <end position="1035"/>
    </location>
</feature>
<dbReference type="InterPro" id="IPR000961">
    <property type="entry name" value="AGC-kinase_C"/>
</dbReference>
<dbReference type="Gene3D" id="3.30.200.20">
    <property type="entry name" value="Phosphorylase Kinase, domain 1"/>
    <property type="match status" value="1"/>
</dbReference>
<evidence type="ECO:0000256" key="11">
    <source>
        <dbReference type="SAM" id="Coils"/>
    </source>
</evidence>
<evidence type="ECO:0000256" key="7">
    <source>
        <dbReference type="ARBA" id="ARBA00022840"/>
    </source>
</evidence>
<dbReference type="InterPro" id="IPR011009">
    <property type="entry name" value="Kinase-like_dom_sf"/>
</dbReference>
<evidence type="ECO:0000313" key="16">
    <source>
        <dbReference type="Proteomes" id="UP001151582"/>
    </source>
</evidence>
<evidence type="ECO:0000256" key="5">
    <source>
        <dbReference type="ARBA" id="ARBA00022741"/>
    </source>
</evidence>
<evidence type="ECO:0000256" key="2">
    <source>
        <dbReference type="ARBA" id="ARBA00022527"/>
    </source>
</evidence>
<feature type="region of interest" description="Disordered" evidence="12">
    <location>
        <begin position="902"/>
        <end position="1057"/>
    </location>
</feature>
<name>A0A9W8B4V7_9FUNG</name>
<evidence type="ECO:0000256" key="6">
    <source>
        <dbReference type="ARBA" id="ARBA00022777"/>
    </source>
</evidence>
<feature type="region of interest" description="Disordered" evidence="12">
    <location>
        <begin position="1073"/>
        <end position="1148"/>
    </location>
</feature>
<feature type="coiled-coil region" evidence="11">
    <location>
        <begin position="869"/>
        <end position="896"/>
    </location>
</feature>
<evidence type="ECO:0000256" key="10">
    <source>
        <dbReference type="ARBA" id="ARBA00048679"/>
    </source>
</evidence>
<dbReference type="InterPro" id="IPR000719">
    <property type="entry name" value="Prot_kinase_dom"/>
</dbReference>
<protein>
    <recommendedName>
        <fullName evidence="1">non-specific serine/threonine protein kinase</fullName>
        <ecNumber evidence="1">2.7.11.1</ecNumber>
    </recommendedName>
</protein>
<keyword evidence="3" id="KW-0597">Phosphoprotein</keyword>
<dbReference type="EC" id="2.7.11.1" evidence="1"/>
<keyword evidence="4" id="KW-0808">Transferase</keyword>
<keyword evidence="2" id="KW-0723">Serine/threonine-protein kinase</keyword>
<dbReference type="PROSITE" id="PS51285">
    <property type="entry name" value="AGC_KINASE_CTER"/>
    <property type="match status" value="1"/>
</dbReference>
<dbReference type="Gene3D" id="1.10.510.10">
    <property type="entry name" value="Transferase(Phosphotransferase) domain 1"/>
    <property type="match status" value="1"/>
</dbReference>
<dbReference type="FunFam" id="1.10.510.10:FF:000751">
    <property type="entry name" value="Non-specific serine/threonine protein kinase"/>
    <property type="match status" value="1"/>
</dbReference>